<feature type="compositionally biased region" description="Basic and acidic residues" evidence="1">
    <location>
        <begin position="851"/>
        <end position="861"/>
    </location>
</feature>
<feature type="compositionally biased region" description="Basic and acidic residues" evidence="1">
    <location>
        <begin position="705"/>
        <end position="720"/>
    </location>
</feature>
<feature type="compositionally biased region" description="Polar residues" evidence="1">
    <location>
        <begin position="266"/>
        <end position="293"/>
    </location>
</feature>
<feature type="compositionally biased region" description="Polar residues" evidence="1">
    <location>
        <begin position="1011"/>
        <end position="1020"/>
    </location>
</feature>
<sequence length="1182" mass="129043">MSQINNASETIRQAHSLLTTMGLGHYSIRRRLAQANNNNNPEAAGESSGTSGASGSGREQKPGVRVETSHVQGTSSMSDANGKDTYQENASCSTTEETAESELNFPPLLLVKPVNCVEKNNVTTTESQTKVNKEARFLPRSKSDETSRSSLNCEELVTPQCFSLNRLNNDIHNTSLAKPNEASNPGAPKNVNVSANVRNVRDFCSTGDSWSRWSSHLQPERLQASRQTTSVTRFTNRFMGQSQFHRNRPMLSRTQESTNLAANVQESSNISPVNEPQKENSNSCNASLSPTETSCDKPFLNQSSEVLPLVNTKGKKQRKHYNLSKHKITLTDVRKAVEFAMGTLRKSRKWTETWDDEDDTDMEPVIDFNLDESTLVTTDLGDCPTTDDEKDATTEHMNGKNGTLVAGASAKRVTFSQEPMIICTDLKQEGDSGSQVTESDTENGLDQEVTRDASSNTTAEPGSFRKGSDLFNETQGDKNIEDKDISENKDFETSLTLEQINSRNESGDQTTSATQELSSPVRLGVCGGSGDSPSNDVDQRKPSYFDRLRDICDKQTSKKPDTNISNIESCVDAESKDKLASRLCEETHSPSKLVEIISPRGIEKDEGAEAVTALSNTNVVSDDVGASELDLYKDTEITVTERKEETCNEEEILRCRENYPTPDDPHDKTVCYIDESMGMGQRTMKSPCTEDTHTTDEVVGLKDTRDDLSGKFKDDSKDTNLEPGQASNVSDVNAPGEADDSPSGSVALTDSSAVAVHATYTCSSSTIDHGCGLMEDEEEDACAQHSPNENISNETFVVINQGNVGTGAMETGQSGSGDVRGFERESDSYHKATTLNHPQVRSEQPAQSDAAAKKSESHTDADDSITFSMEESLYKPSFFATALSMDQDGSLSLLPSPDTQTVPKTGESGSPLPRSLSAGDVEDTGGFEKTFPSIKSPRSSRPGSSQTDSALVTSLKTRRSINPIKYPNRQSPQTRPSSDSAARFHDGQIGDNVNMATTFDAQPNWAQVQCKASRSCGNSPRDTRPPSASKWRKFSKAPAVTHKVSPAQSTSVSIIEMLEENKPEPIIFSDPPLTADPFGIKESDKARESEDAAEGAVLDPQAVAKVSGGPQSRDSDDDSECGMDDGFAKGPRGLLFGLPRRMRVRRRRRRRRQRHVSWWSRSLRCVRSKLRSLFGACCKKGS</sequence>
<gene>
    <name evidence="2" type="ORF">EGW08_013126</name>
</gene>
<feature type="compositionally biased region" description="Polar residues" evidence="1">
    <location>
        <begin position="968"/>
        <end position="980"/>
    </location>
</feature>
<feature type="region of interest" description="Disordered" evidence="1">
    <location>
        <begin position="890"/>
        <end position="986"/>
    </location>
</feature>
<reference evidence="2 3" key="1">
    <citation type="submission" date="2019-01" db="EMBL/GenBank/DDBJ databases">
        <title>A draft genome assembly of the solar-powered sea slug Elysia chlorotica.</title>
        <authorList>
            <person name="Cai H."/>
            <person name="Li Q."/>
            <person name="Fang X."/>
            <person name="Li J."/>
            <person name="Curtis N.E."/>
            <person name="Altenburger A."/>
            <person name="Shibata T."/>
            <person name="Feng M."/>
            <person name="Maeda T."/>
            <person name="Schwartz J.A."/>
            <person name="Shigenobu S."/>
            <person name="Lundholm N."/>
            <person name="Nishiyama T."/>
            <person name="Yang H."/>
            <person name="Hasebe M."/>
            <person name="Li S."/>
            <person name="Pierce S.K."/>
            <person name="Wang J."/>
        </authorList>
    </citation>
    <scope>NUCLEOTIDE SEQUENCE [LARGE SCALE GENOMIC DNA]</scope>
    <source>
        <strain evidence="2">EC2010</strain>
        <tissue evidence="2">Whole organism of an adult</tissue>
    </source>
</reference>
<feature type="compositionally biased region" description="Basic and acidic residues" evidence="1">
    <location>
        <begin position="58"/>
        <end position="68"/>
    </location>
</feature>
<keyword evidence="3" id="KW-1185">Reference proteome</keyword>
<feature type="region of interest" description="Disordered" evidence="1">
    <location>
        <begin position="1011"/>
        <end position="1042"/>
    </location>
</feature>
<feature type="compositionally biased region" description="Polar residues" evidence="1">
    <location>
        <begin position="936"/>
        <end position="955"/>
    </location>
</feature>
<feature type="compositionally biased region" description="Low complexity" evidence="1">
    <location>
        <begin position="37"/>
        <end position="57"/>
    </location>
</feature>
<feature type="compositionally biased region" description="Basic and acidic residues" evidence="1">
    <location>
        <begin position="131"/>
        <end position="146"/>
    </location>
</feature>
<feature type="region of interest" description="Disordered" evidence="1">
    <location>
        <begin position="123"/>
        <end position="146"/>
    </location>
</feature>
<evidence type="ECO:0000313" key="3">
    <source>
        <dbReference type="Proteomes" id="UP000271974"/>
    </source>
</evidence>
<feature type="region of interest" description="Disordered" evidence="1">
    <location>
        <begin position="1065"/>
        <end position="1128"/>
    </location>
</feature>
<evidence type="ECO:0000256" key="1">
    <source>
        <dbReference type="SAM" id="MobiDB-lite"/>
    </source>
</evidence>
<feature type="compositionally biased region" description="Basic and acidic residues" evidence="1">
    <location>
        <begin position="1079"/>
        <end position="1090"/>
    </location>
</feature>
<feature type="compositionally biased region" description="Polar residues" evidence="1">
    <location>
        <begin position="831"/>
        <end position="847"/>
    </location>
</feature>
<feature type="region of interest" description="Disordered" evidence="1">
    <location>
        <begin position="805"/>
        <end position="862"/>
    </location>
</feature>
<name>A0A3S0ZZR0_ELYCH</name>
<feature type="region of interest" description="Disordered" evidence="1">
    <location>
        <begin position="266"/>
        <end position="295"/>
    </location>
</feature>
<dbReference type="AlphaFoldDB" id="A0A3S0ZZR0"/>
<feature type="compositionally biased region" description="Basic and acidic residues" evidence="1">
    <location>
        <begin position="820"/>
        <end position="830"/>
    </location>
</feature>
<feature type="region of interest" description="Disordered" evidence="1">
    <location>
        <begin position="379"/>
        <end position="402"/>
    </location>
</feature>
<feature type="compositionally biased region" description="Polar residues" evidence="1">
    <location>
        <begin position="69"/>
        <end position="79"/>
    </location>
</feature>
<protein>
    <submittedName>
        <fullName evidence="2">Uncharacterized protein</fullName>
    </submittedName>
</protein>
<dbReference type="Proteomes" id="UP000271974">
    <property type="component" value="Unassembled WGS sequence"/>
</dbReference>
<proteinExistence type="predicted"/>
<organism evidence="2 3">
    <name type="scientific">Elysia chlorotica</name>
    <name type="common">Eastern emerald elysia</name>
    <name type="synonym">Sea slug</name>
    <dbReference type="NCBI Taxonomy" id="188477"/>
    <lineage>
        <taxon>Eukaryota</taxon>
        <taxon>Metazoa</taxon>
        <taxon>Spiralia</taxon>
        <taxon>Lophotrochozoa</taxon>
        <taxon>Mollusca</taxon>
        <taxon>Gastropoda</taxon>
        <taxon>Heterobranchia</taxon>
        <taxon>Euthyneura</taxon>
        <taxon>Panpulmonata</taxon>
        <taxon>Sacoglossa</taxon>
        <taxon>Placobranchoidea</taxon>
        <taxon>Plakobranchidae</taxon>
        <taxon>Elysia</taxon>
    </lineage>
</organism>
<feature type="compositionally biased region" description="Basic and acidic residues" evidence="1">
    <location>
        <begin position="475"/>
        <end position="492"/>
    </location>
</feature>
<feature type="region of interest" description="Disordered" evidence="1">
    <location>
        <begin position="705"/>
        <end position="747"/>
    </location>
</feature>
<feature type="region of interest" description="Disordered" evidence="1">
    <location>
        <begin position="425"/>
        <end position="541"/>
    </location>
</feature>
<comment type="caution">
    <text evidence="2">The sequence shown here is derived from an EMBL/GenBank/DDBJ whole genome shotgun (WGS) entry which is preliminary data.</text>
</comment>
<feature type="compositionally biased region" description="Polar residues" evidence="1">
    <location>
        <begin position="493"/>
        <end position="518"/>
    </location>
</feature>
<dbReference type="EMBL" id="RQTK01000470">
    <property type="protein sequence ID" value="RUS79116.1"/>
    <property type="molecule type" value="Genomic_DNA"/>
</dbReference>
<feature type="region of interest" description="Disordered" evidence="1">
    <location>
        <begin position="37"/>
        <end position="104"/>
    </location>
</feature>
<evidence type="ECO:0000313" key="2">
    <source>
        <dbReference type="EMBL" id="RUS79116.1"/>
    </source>
</evidence>
<accession>A0A3S0ZZR0</accession>
<dbReference type="OrthoDB" id="10651972at2759"/>